<dbReference type="Gene3D" id="3.10.450.50">
    <property type="match status" value="1"/>
</dbReference>
<evidence type="ECO:0000313" key="1">
    <source>
        <dbReference type="EMBL" id="AUQ94525.1"/>
    </source>
</evidence>
<dbReference type="EMBL" id="CP010705">
    <property type="protein sequence ID" value="AUQ94525.1"/>
    <property type="molecule type" value="Genomic_DNA"/>
</dbReference>
<evidence type="ECO:0000313" key="2">
    <source>
        <dbReference type="Proteomes" id="UP000236536"/>
    </source>
</evidence>
<reference evidence="1 2" key="1">
    <citation type="journal article" date="2017" name="Genome Biol. Evol.">
        <title>Trajectories and Drivers of Genome Evolution in Surface-Associated Marine Phaeobacter.</title>
        <authorList>
            <person name="Freese H.M."/>
            <person name="Sikorski J."/>
            <person name="Bunk B."/>
            <person name="Scheuner C."/>
            <person name="Meier-Kolthoff J.P."/>
            <person name="Sproer C."/>
            <person name="Gram L."/>
            <person name="Overmann J."/>
        </authorList>
    </citation>
    <scope>NUCLEOTIDE SEQUENCE [LARGE SCALE GENOMIC DNA]</scope>
    <source>
        <strain evidence="1 2">P66</strain>
    </source>
</reference>
<dbReference type="Proteomes" id="UP000236536">
    <property type="component" value="Chromosome"/>
</dbReference>
<sequence length="551" mass="63235">MAKFGRNKPCHCGSGKKYKHCHGQLADNAFLPGVDGAFEAKLQEVEAENAQRQKQQGLGKPIISNEFQGQRIVAVGNRVYHSPNWKTFHDFLREYIFMVLGRDWAEKQRKKPPIERHQIVRWFDQAMGDAQKMAVEKDGLFSGPMTGAQRAFLNLAYNLYLIAHHSEPGKAEAILQSFVHRLKSARTDDFIGKLFETYASAAVLKAGFEIEYENEKDGSDSHVEFIATHPQTGRQFAVEVKARNRTIGMDGPTDDAKRLRVGQKLAKALRKRTDHERIVFVEVNIPDVVGEDYSGTWVESALDQVKEAEDYLDSNGKHYPPAYVIVTNHAYHNNLEVADIGLQAVADGYRIADFGPGAQVSRFKDYLENLERHKEILVLLDSLKEHSHIPITFDGEIPEFAFGEDDEHPRLRIGYEYMIPDERGELVPGVLEQAIVMESWGKAQGVYRLKDGWRIMVSHELTEREWAAWRQHPETFFGRLEEKRSEPQNWLELAEFFYQSYKETGKERLLEFMTGAEDFDELARMPQDELAIAYCERTAWSAWHQTRKNAE</sequence>
<keyword evidence="2" id="KW-1185">Reference proteome</keyword>
<dbReference type="InterPro" id="IPR004027">
    <property type="entry name" value="SEC_C_motif"/>
</dbReference>
<protein>
    <submittedName>
        <fullName evidence="1">Preprotein translocase subunit SecA</fullName>
    </submittedName>
</protein>
<organism evidence="1 2">
    <name type="scientific">Phaeobacter inhibens</name>
    <dbReference type="NCBI Taxonomy" id="221822"/>
    <lineage>
        <taxon>Bacteria</taxon>
        <taxon>Pseudomonadati</taxon>
        <taxon>Pseudomonadota</taxon>
        <taxon>Alphaproteobacteria</taxon>
        <taxon>Rhodobacterales</taxon>
        <taxon>Roseobacteraceae</taxon>
        <taxon>Phaeobacter</taxon>
    </lineage>
</organism>
<dbReference type="RefSeq" id="WP_199538343.1">
    <property type="nucleotide sequence ID" value="NZ_CP010599.1"/>
</dbReference>
<gene>
    <name evidence="1" type="ORF">PhaeoP66_01743</name>
</gene>
<dbReference type="SUPFAM" id="SSF103642">
    <property type="entry name" value="Sec-C motif"/>
    <property type="match status" value="1"/>
</dbReference>
<accession>A0ABM6RDN8</accession>
<proteinExistence type="predicted"/>
<name>A0ABM6RDN8_9RHOB</name>
<reference evidence="1 2" key="2">
    <citation type="journal article" date="2017" name="Int. J. Syst. Evol. Microbiol.">
        <title>Adaptation of Surface-Associated Bacteria to the Open Ocean: A Genomically Distinct Subpopulation of Phaeobacter gallaeciensis Colonizes Pacific Mesozooplankton.</title>
        <authorList>
            <person name="Freese H.M."/>
            <person name="Methner A."/>
            <person name="Overmann J."/>
        </authorList>
    </citation>
    <scope>NUCLEOTIDE SEQUENCE [LARGE SCALE GENOMIC DNA]</scope>
    <source>
        <strain evidence="1 2">P66</strain>
    </source>
</reference>
<dbReference type="Pfam" id="PF02810">
    <property type="entry name" value="SEC-C"/>
    <property type="match status" value="1"/>
</dbReference>